<keyword evidence="8" id="KW-1185">Reference proteome</keyword>
<feature type="signal peptide" evidence="5">
    <location>
        <begin position="1"/>
        <end position="20"/>
    </location>
</feature>
<evidence type="ECO:0000313" key="7">
    <source>
        <dbReference type="EMBL" id="MDG0817697.1"/>
    </source>
</evidence>
<dbReference type="Proteomes" id="UP001152321">
    <property type="component" value="Unassembled WGS sequence"/>
</dbReference>
<dbReference type="PROSITE" id="PS51007">
    <property type="entry name" value="CYTC"/>
    <property type="match status" value="1"/>
</dbReference>
<feature type="chain" id="PRO_5046036869" description="Cytochrome c domain-containing protein" evidence="5">
    <location>
        <begin position="21"/>
        <end position="441"/>
    </location>
</feature>
<name>A0ABT6DMG8_9BACT</name>
<evidence type="ECO:0000256" key="1">
    <source>
        <dbReference type="ARBA" id="ARBA00022617"/>
    </source>
</evidence>
<feature type="domain" description="Cytochrome c" evidence="6">
    <location>
        <begin position="334"/>
        <end position="441"/>
    </location>
</feature>
<organism evidence="7 8">
    <name type="scientific">Bdellovibrio svalbardensis</name>
    <dbReference type="NCBI Taxonomy" id="2972972"/>
    <lineage>
        <taxon>Bacteria</taxon>
        <taxon>Pseudomonadati</taxon>
        <taxon>Bdellovibrionota</taxon>
        <taxon>Bdellovibrionia</taxon>
        <taxon>Bdellovibrionales</taxon>
        <taxon>Pseudobdellovibrionaceae</taxon>
        <taxon>Bdellovibrio</taxon>
    </lineage>
</organism>
<evidence type="ECO:0000256" key="4">
    <source>
        <dbReference type="PROSITE-ProRule" id="PRU00433"/>
    </source>
</evidence>
<evidence type="ECO:0000256" key="2">
    <source>
        <dbReference type="ARBA" id="ARBA00022723"/>
    </source>
</evidence>
<proteinExistence type="predicted"/>
<dbReference type="PANTHER" id="PTHR30600">
    <property type="entry name" value="CYTOCHROME C PEROXIDASE-RELATED"/>
    <property type="match status" value="1"/>
</dbReference>
<dbReference type="Gene3D" id="1.10.760.10">
    <property type="entry name" value="Cytochrome c-like domain"/>
    <property type="match status" value="1"/>
</dbReference>
<reference evidence="7" key="1">
    <citation type="submission" date="2022-08" db="EMBL/GenBank/DDBJ databases">
        <title>Novel Bdellovibrio Species Isolated from Svalbard: Designation Bdellovibrio svalbardensis.</title>
        <authorList>
            <person name="Mitchell R.J."/>
            <person name="Choi S.Y."/>
        </authorList>
    </citation>
    <scope>NUCLEOTIDE SEQUENCE</scope>
    <source>
        <strain evidence="7">PAP01</strain>
    </source>
</reference>
<keyword evidence="3 4" id="KW-0408">Iron</keyword>
<evidence type="ECO:0000256" key="5">
    <source>
        <dbReference type="SAM" id="SignalP"/>
    </source>
</evidence>
<comment type="caution">
    <text evidence="7">The sequence shown here is derived from an EMBL/GenBank/DDBJ whole genome shotgun (WGS) entry which is preliminary data.</text>
</comment>
<dbReference type="InterPro" id="IPR009056">
    <property type="entry name" value="Cyt_c-like_dom"/>
</dbReference>
<dbReference type="EMBL" id="JANRMI010000004">
    <property type="protein sequence ID" value="MDG0817697.1"/>
    <property type="molecule type" value="Genomic_DNA"/>
</dbReference>
<dbReference type="InterPro" id="IPR036909">
    <property type="entry name" value="Cyt_c-like_dom_sf"/>
</dbReference>
<accession>A0ABT6DMG8</accession>
<dbReference type="RefSeq" id="WP_277579169.1">
    <property type="nucleotide sequence ID" value="NZ_JANRMI010000004.1"/>
</dbReference>
<dbReference type="InterPro" id="IPR051395">
    <property type="entry name" value="Cytochrome_c_Peroxidase/MauG"/>
</dbReference>
<protein>
    <recommendedName>
        <fullName evidence="6">Cytochrome c domain-containing protein</fullName>
    </recommendedName>
</protein>
<evidence type="ECO:0000256" key="3">
    <source>
        <dbReference type="ARBA" id="ARBA00023004"/>
    </source>
</evidence>
<keyword evidence="1 4" id="KW-0349">Heme</keyword>
<evidence type="ECO:0000313" key="8">
    <source>
        <dbReference type="Proteomes" id="UP001152321"/>
    </source>
</evidence>
<keyword evidence="2 4" id="KW-0479">Metal-binding</keyword>
<evidence type="ECO:0000259" key="6">
    <source>
        <dbReference type="PROSITE" id="PS51007"/>
    </source>
</evidence>
<gene>
    <name evidence="7" type="ORF">NWE73_15050</name>
</gene>
<dbReference type="PANTHER" id="PTHR30600:SF9">
    <property type="entry name" value="BLR7738 PROTEIN"/>
    <property type="match status" value="1"/>
</dbReference>
<dbReference type="SUPFAM" id="SSF46626">
    <property type="entry name" value="Cytochrome c"/>
    <property type="match status" value="1"/>
</dbReference>
<keyword evidence="5" id="KW-0732">Signal</keyword>
<sequence>MIRKRTLLAATLCVSAVALSGTFASGKDRLVELFDKIIHSNSSRELSEGQKIFRYDTFGSEAFWGGKLRIHDAIKGEKNGGVGPGVSPRTALSVGLKVDVDSLSKDVLDAIAQGKVDLDDPNTSLLLLKEDAIIGLKGFFNQNGQLSSVGIQCAFCHSTVDNSFAPGLGHRLDGWPNRDLNVGAIVNLSPDLSVVNDLLGVDDATTRKVILDWGPGKFDAELFLDGKAYRPDGKTAATLIPPAFGLAGVNLHTYTGWGSVTYWNAFVANLEMHGQGNFFDPRLDDPVKFPIAARAKMGHTQSSNDQITSKLAALHYYQLSIPAPAAPTNSYDQIMAGRGQLLFNEKAKCATCHTPPLYTEPGWDMHKGEEIGIDEFQALRSPDERYRTTPLKGLWAHAKGGYYHDGRFADLPAVVDHYNNHFSLGLLDNEKADLVEFLKSL</sequence>